<dbReference type="SUPFAM" id="SSF46689">
    <property type="entry name" value="Homeodomain-like"/>
    <property type="match status" value="1"/>
</dbReference>
<evidence type="ECO:0000259" key="3">
    <source>
        <dbReference type="PROSITE" id="PS50977"/>
    </source>
</evidence>
<keyword evidence="1 2" id="KW-0238">DNA-binding</keyword>
<comment type="caution">
    <text evidence="4">The sequence shown here is derived from an EMBL/GenBank/DDBJ whole genome shotgun (WGS) entry which is preliminary data.</text>
</comment>
<evidence type="ECO:0000313" key="4">
    <source>
        <dbReference type="EMBL" id="MEF3077969.1"/>
    </source>
</evidence>
<keyword evidence="5" id="KW-1185">Reference proteome</keyword>
<evidence type="ECO:0000313" key="5">
    <source>
        <dbReference type="Proteomes" id="UP001356704"/>
    </source>
</evidence>
<dbReference type="Pfam" id="PF00440">
    <property type="entry name" value="TetR_N"/>
    <property type="match status" value="1"/>
</dbReference>
<feature type="domain" description="HTH tetR-type" evidence="3">
    <location>
        <begin position="1"/>
        <end position="59"/>
    </location>
</feature>
<gene>
    <name evidence="4" type="ORF">V1468_03040</name>
</gene>
<evidence type="ECO:0000256" key="2">
    <source>
        <dbReference type="PROSITE-ProRule" id="PRU00335"/>
    </source>
</evidence>
<dbReference type="Gene3D" id="1.10.357.10">
    <property type="entry name" value="Tetracycline Repressor, domain 2"/>
    <property type="match status" value="1"/>
</dbReference>
<dbReference type="InterPro" id="IPR001647">
    <property type="entry name" value="HTH_TetR"/>
</dbReference>
<proteinExistence type="predicted"/>
<dbReference type="PANTHER" id="PTHR43479:SF11">
    <property type="entry name" value="ACREF_ENVCD OPERON REPRESSOR-RELATED"/>
    <property type="match status" value="1"/>
</dbReference>
<reference evidence="4 5" key="1">
    <citation type="submission" date="2024-02" db="EMBL/GenBank/DDBJ databases">
        <title>Winogradskyella poriferorum JCM 12885.</title>
        <authorList>
            <person name="Zhang D.-F."/>
            <person name="Fu Z.-Y."/>
        </authorList>
    </citation>
    <scope>NUCLEOTIDE SEQUENCE [LARGE SCALE GENOMIC DNA]</scope>
    <source>
        <strain evidence="4 5">JCM 12885</strain>
    </source>
</reference>
<evidence type="ECO:0000256" key="1">
    <source>
        <dbReference type="ARBA" id="ARBA00023125"/>
    </source>
</evidence>
<dbReference type="PROSITE" id="PS50977">
    <property type="entry name" value="HTH_TETR_2"/>
    <property type="match status" value="1"/>
</dbReference>
<dbReference type="PANTHER" id="PTHR43479">
    <property type="entry name" value="ACREF/ENVCD OPERON REPRESSOR-RELATED"/>
    <property type="match status" value="1"/>
</dbReference>
<sequence>MKQEILKTAVDMFLNYGFKSVTMDDIANTKGISKKTIYQYFKNKTVLVEEAVMLLFETISCGIEDIRDQEKNPIEEIYEIKRFLMKNLKDEKSSPQFQLEKYYPKIFHDIKEKQLCVMQDCVGCNLDRGKKMGLFREDINVEFISKIYFNCMMALKDKTLFPLEHFSMRMLMNNYLEYHLRGICTPKGIEYLNKYLEINQNQQ</sequence>
<accession>A0ABU7W1X0</accession>
<organism evidence="4 5">
    <name type="scientific">Winogradskyella poriferorum</name>
    <dbReference type="NCBI Taxonomy" id="307627"/>
    <lineage>
        <taxon>Bacteria</taxon>
        <taxon>Pseudomonadati</taxon>
        <taxon>Bacteroidota</taxon>
        <taxon>Flavobacteriia</taxon>
        <taxon>Flavobacteriales</taxon>
        <taxon>Flavobacteriaceae</taxon>
        <taxon>Winogradskyella</taxon>
    </lineage>
</organism>
<dbReference type="RefSeq" id="WP_331808778.1">
    <property type="nucleotide sequence ID" value="NZ_JAZHOU010000001.1"/>
</dbReference>
<dbReference type="Proteomes" id="UP001356704">
    <property type="component" value="Unassembled WGS sequence"/>
</dbReference>
<dbReference type="PRINTS" id="PR00455">
    <property type="entry name" value="HTHTETR"/>
</dbReference>
<dbReference type="EMBL" id="JAZHOU010000001">
    <property type="protein sequence ID" value="MEF3077969.1"/>
    <property type="molecule type" value="Genomic_DNA"/>
</dbReference>
<dbReference type="InterPro" id="IPR050624">
    <property type="entry name" value="HTH-type_Tx_Regulator"/>
</dbReference>
<protein>
    <submittedName>
        <fullName evidence="4">TetR/AcrR family transcriptional regulator</fullName>
    </submittedName>
</protein>
<dbReference type="InterPro" id="IPR009057">
    <property type="entry name" value="Homeodomain-like_sf"/>
</dbReference>
<name>A0ABU7W1X0_9FLAO</name>
<feature type="DNA-binding region" description="H-T-H motif" evidence="2">
    <location>
        <begin position="22"/>
        <end position="41"/>
    </location>
</feature>